<reference evidence="2" key="1">
    <citation type="submission" date="2020-03" db="EMBL/GenBank/DDBJ databases">
        <authorList>
            <person name="Weist P."/>
        </authorList>
    </citation>
    <scope>NUCLEOTIDE SEQUENCE</scope>
</reference>
<evidence type="ECO:0000313" key="3">
    <source>
        <dbReference type="Proteomes" id="UP001153269"/>
    </source>
</evidence>
<gene>
    <name evidence="2" type="ORF">PLEPLA_LOCUS33698</name>
</gene>
<feature type="region of interest" description="Disordered" evidence="1">
    <location>
        <begin position="1"/>
        <end position="29"/>
    </location>
</feature>
<dbReference type="AlphaFoldDB" id="A0A9N7V5E3"/>
<protein>
    <submittedName>
        <fullName evidence="2">Uncharacterized protein</fullName>
    </submittedName>
</protein>
<evidence type="ECO:0000313" key="2">
    <source>
        <dbReference type="EMBL" id="CAB1445954.1"/>
    </source>
</evidence>
<proteinExistence type="predicted"/>
<dbReference type="Proteomes" id="UP001153269">
    <property type="component" value="Unassembled WGS sequence"/>
</dbReference>
<keyword evidence="3" id="KW-1185">Reference proteome</keyword>
<dbReference type="EMBL" id="CADEAL010003824">
    <property type="protein sequence ID" value="CAB1445954.1"/>
    <property type="molecule type" value="Genomic_DNA"/>
</dbReference>
<sequence>MGSPLRKASRCADETRPQPGPDSRLSAARIRPDPGVCALKAGGYINRHTHYGFTLELLLGKTVNMARLPLSLCFTVSLSCAASSSWQHSAGKQSSLSGPASQLP</sequence>
<evidence type="ECO:0000256" key="1">
    <source>
        <dbReference type="SAM" id="MobiDB-lite"/>
    </source>
</evidence>
<accession>A0A9N7V5E3</accession>
<comment type="caution">
    <text evidence="2">The sequence shown here is derived from an EMBL/GenBank/DDBJ whole genome shotgun (WGS) entry which is preliminary data.</text>
</comment>
<name>A0A9N7V5E3_PLEPL</name>
<organism evidence="2 3">
    <name type="scientific">Pleuronectes platessa</name>
    <name type="common">European plaice</name>
    <dbReference type="NCBI Taxonomy" id="8262"/>
    <lineage>
        <taxon>Eukaryota</taxon>
        <taxon>Metazoa</taxon>
        <taxon>Chordata</taxon>
        <taxon>Craniata</taxon>
        <taxon>Vertebrata</taxon>
        <taxon>Euteleostomi</taxon>
        <taxon>Actinopterygii</taxon>
        <taxon>Neopterygii</taxon>
        <taxon>Teleostei</taxon>
        <taxon>Neoteleostei</taxon>
        <taxon>Acanthomorphata</taxon>
        <taxon>Carangaria</taxon>
        <taxon>Pleuronectiformes</taxon>
        <taxon>Pleuronectoidei</taxon>
        <taxon>Pleuronectidae</taxon>
        <taxon>Pleuronectes</taxon>
    </lineage>
</organism>